<dbReference type="EC" id="2.3.1.41" evidence="2"/>
<name>A0A1G4IF16_TRYEQ</name>
<accession>A0A1G4IF16</accession>
<evidence type="ECO:0000256" key="2">
    <source>
        <dbReference type="ARBA" id="ARBA00013191"/>
    </source>
</evidence>
<dbReference type="GO" id="GO:0004315">
    <property type="term" value="F:3-oxoacyl-[acyl-carrier-protein] synthase activity"/>
    <property type="evidence" value="ECO:0007669"/>
    <property type="project" value="UniProtKB-EC"/>
</dbReference>
<dbReference type="SMART" id="SM00825">
    <property type="entry name" value="PKS_KS"/>
    <property type="match status" value="1"/>
</dbReference>
<keyword evidence="6" id="KW-0012">Acyltransferase</keyword>
<reference evidence="6" key="1">
    <citation type="submission" date="2016-09" db="EMBL/GenBank/DDBJ databases">
        <authorList>
            <person name="Hebert L."/>
            <person name="Moumen B."/>
        </authorList>
    </citation>
    <scope>NUCLEOTIDE SEQUENCE [LARGE SCALE GENOMIC DNA]</scope>
    <source>
        <strain evidence="6">OVI</strain>
    </source>
</reference>
<dbReference type="InterPro" id="IPR014031">
    <property type="entry name" value="Ketoacyl_synth_C"/>
</dbReference>
<dbReference type="InterPro" id="IPR000794">
    <property type="entry name" value="Beta-ketoacyl_synthase"/>
</dbReference>
<evidence type="ECO:0000313" key="6">
    <source>
        <dbReference type="EMBL" id="SCU70893.1"/>
    </source>
</evidence>
<dbReference type="InterPro" id="IPR016039">
    <property type="entry name" value="Thiolase-like"/>
</dbReference>
<dbReference type="Pfam" id="PF02801">
    <property type="entry name" value="Ketoacyl-synt_C"/>
    <property type="match status" value="1"/>
</dbReference>
<dbReference type="PANTHER" id="PTHR11712">
    <property type="entry name" value="POLYKETIDE SYNTHASE-RELATED"/>
    <property type="match status" value="1"/>
</dbReference>
<organism evidence="6 7">
    <name type="scientific">Trypanosoma equiperdum</name>
    <dbReference type="NCBI Taxonomy" id="5694"/>
    <lineage>
        <taxon>Eukaryota</taxon>
        <taxon>Discoba</taxon>
        <taxon>Euglenozoa</taxon>
        <taxon>Kinetoplastea</taxon>
        <taxon>Metakinetoplastina</taxon>
        <taxon>Trypanosomatida</taxon>
        <taxon>Trypanosomatidae</taxon>
        <taxon>Trypanosoma</taxon>
    </lineage>
</organism>
<evidence type="ECO:0000259" key="5">
    <source>
        <dbReference type="PROSITE" id="PS52004"/>
    </source>
</evidence>
<dbReference type="Gene3D" id="3.40.47.10">
    <property type="match status" value="1"/>
</dbReference>
<keyword evidence="7" id="KW-1185">Reference proteome</keyword>
<dbReference type="GO" id="GO:0005739">
    <property type="term" value="C:mitochondrion"/>
    <property type="evidence" value="ECO:0007669"/>
    <property type="project" value="TreeGrafter"/>
</dbReference>
<evidence type="ECO:0000256" key="1">
    <source>
        <dbReference type="ARBA" id="ARBA00008467"/>
    </source>
</evidence>
<dbReference type="VEuPathDB" id="TriTrypDB:TEOVI_000246800"/>
<dbReference type="InterPro" id="IPR020841">
    <property type="entry name" value="PKS_Beta-ketoAc_synthase_dom"/>
</dbReference>
<gene>
    <name evidence="6" type="ORF">TEOVI_000246800</name>
</gene>
<evidence type="ECO:0000256" key="4">
    <source>
        <dbReference type="RuleBase" id="RU003694"/>
    </source>
</evidence>
<dbReference type="PROSITE" id="PS52004">
    <property type="entry name" value="KS3_2"/>
    <property type="match status" value="1"/>
</dbReference>
<dbReference type="CDD" id="cd00834">
    <property type="entry name" value="KAS_I_II"/>
    <property type="match status" value="1"/>
</dbReference>
<sequence length="500" mass="52044">MAFGTFPPQVRRRVVVTGLGAVTPLGVGAQSTWSALCEGKSATRALREAPFFFPSSIDSDRRLTTEEKGKRREELLAAMPCQVAAPVIGELVSTTDLPNFAPTSRETRATRFALHAVREALIHAKLIGTDVFCALPSGAVAHPNEAASDNSKRSSAPERRIASSCSAERIGVNLGVGMPSLVDVCDAAYNLFADPAQIRYNSISPLFVPKILGNMLTGLVAMTYNVHGPVGSSVGACATGGHCIGESASWIQQGRADVVICGSAEACITPVAIAGFSRMRALCTKYNNRPQEASRPFDKDRAGFIMGEGAGVLVLESLEHARERGAHIIAELRGFGTSSDAHDVAAPRPDGYGAKLCLRSALRDGGDVPAACVAYVNAHATGTIGDDLELHAIEAVLNGTDGSDNKSAIIRNSPLLVSSVKGGIGHLLGAAGSVEAAVAVMALHEQRAPPNVNLHVPSFPASGAIQLVQGTTACAFKGEAVLSTSFGFGGMSTALLFTQF</sequence>
<dbReference type="Pfam" id="PF00109">
    <property type="entry name" value="ketoacyl-synt"/>
    <property type="match status" value="2"/>
</dbReference>
<dbReference type="FunFam" id="3.40.47.10:FF:000081">
    <property type="entry name" value="3-oxoacyl-[acyl-carrier-protein] synthase 2"/>
    <property type="match status" value="1"/>
</dbReference>
<protein>
    <recommendedName>
        <fullName evidence="2">beta-ketoacyl-[acyl-carrier-protein] synthase I</fullName>
        <ecNumber evidence="2">2.3.1.41</ecNumber>
    </recommendedName>
</protein>
<dbReference type="GeneID" id="92376408"/>
<dbReference type="RefSeq" id="XP_067081646.1">
    <property type="nucleotide sequence ID" value="XM_067225545.1"/>
</dbReference>
<feature type="domain" description="Ketosynthase family 3 (KS3)" evidence="5">
    <location>
        <begin position="11"/>
        <end position="499"/>
    </location>
</feature>
<dbReference type="PANTHER" id="PTHR11712:SF336">
    <property type="entry name" value="3-OXOACYL-[ACYL-CARRIER-PROTEIN] SYNTHASE, MITOCHONDRIAL"/>
    <property type="match status" value="1"/>
</dbReference>
<comment type="similarity">
    <text evidence="1 4">Belongs to the thiolase-like superfamily. Beta-ketoacyl-ACP synthases family.</text>
</comment>
<evidence type="ECO:0000256" key="3">
    <source>
        <dbReference type="ARBA" id="ARBA00022679"/>
    </source>
</evidence>
<keyword evidence="3 4" id="KW-0808">Transferase</keyword>
<dbReference type="Proteomes" id="UP000195570">
    <property type="component" value="Unassembled WGS sequence"/>
</dbReference>
<dbReference type="AlphaFoldDB" id="A0A1G4IF16"/>
<dbReference type="GO" id="GO:0006633">
    <property type="term" value="P:fatty acid biosynthetic process"/>
    <property type="evidence" value="ECO:0007669"/>
    <property type="project" value="TreeGrafter"/>
</dbReference>
<evidence type="ECO:0000313" key="7">
    <source>
        <dbReference type="Proteomes" id="UP000195570"/>
    </source>
</evidence>
<comment type="caution">
    <text evidence="6">The sequence shown here is derived from an EMBL/GenBank/DDBJ whole genome shotgun (WGS) entry which is preliminary data.</text>
</comment>
<dbReference type="SUPFAM" id="SSF53901">
    <property type="entry name" value="Thiolase-like"/>
    <property type="match status" value="2"/>
</dbReference>
<dbReference type="InterPro" id="IPR014030">
    <property type="entry name" value="Ketoacyl_synth_N"/>
</dbReference>
<dbReference type="EMBL" id="CZPT02001529">
    <property type="protein sequence ID" value="SCU70893.1"/>
    <property type="molecule type" value="Genomic_DNA"/>
</dbReference>
<proteinExistence type="inferred from homology"/>